<dbReference type="PROSITE" id="PS51257">
    <property type="entry name" value="PROKAR_LIPOPROTEIN"/>
    <property type="match status" value="1"/>
</dbReference>
<dbReference type="InterPro" id="IPR036237">
    <property type="entry name" value="Xyl_isomerase-like_sf"/>
</dbReference>
<dbReference type="GO" id="GO:0016853">
    <property type="term" value="F:isomerase activity"/>
    <property type="evidence" value="ECO:0007669"/>
    <property type="project" value="UniProtKB-KW"/>
</dbReference>
<proteinExistence type="predicted"/>
<dbReference type="Gene3D" id="3.20.20.150">
    <property type="entry name" value="Divalent-metal-dependent TIM barrel enzymes"/>
    <property type="match status" value="1"/>
</dbReference>
<dbReference type="SUPFAM" id="SSF51658">
    <property type="entry name" value="Xylose isomerase-like"/>
    <property type="match status" value="1"/>
</dbReference>
<dbReference type="OrthoDB" id="9798407at2"/>
<keyword evidence="3" id="KW-1185">Reference proteome</keyword>
<accession>A0A1M5E6W1</accession>
<keyword evidence="2" id="KW-0413">Isomerase</keyword>
<evidence type="ECO:0000259" key="1">
    <source>
        <dbReference type="Pfam" id="PF01261"/>
    </source>
</evidence>
<protein>
    <submittedName>
        <fullName evidence="2">Sugar phosphate isomerase/epimerase</fullName>
    </submittedName>
</protein>
<dbReference type="InterPro" id="IPR006311">
    <property type="entry name" value="TAT_signal"/>
</dbReference>
<dbReference type="AlphaFoldDB" id="A0A1M5E6W1"/>
<dbReference type="PANTHER" id="PTHR12110">
    <property type="entry name" value="HYDROXYPYRUVATE ISOMERASE"/>
    <property type="match status" value="1"/>
</dbReference>
<dbReference type="Proteomes" id="UP000184520">
    <property type="component" value="Unassembled WGS sequence"/>
</dbReference>
<dbReference type="InterPro" id="IPR013022">
    <property type="entry name" value="Xyl_isomerase-like_TIM-brl"/>
</dbReference>
<sequence>MSKLTLNRRRFLQVSATGMGALLGAAACKPAATVASSSAPALPVGLQLYTLRSMMEKSVAETLALVAEVGYKEVELAGLFGNTPQQFADLLKSNGLTSPSTHVMPHLLRADLEAHLDAADALGHKYIVVPYLMPEDRKSIEDYYSLIDEMNVWGEKCKQRGIQLAYHNHDFEFQELDGQLPYDLILERCDSELLAMELDLYWTVKAGFDPVELFKRQPGRFKMWHVKDLAQDGSFADVGKGTIDFATIFANGELAGIEHKFVERDQTDDLVRTISQGFSAVTTLQSK</sequence>
<name>A0A1M5E6W1_9ALTE</name>
<dbReference type="PANTHER" id="PTHR12110:SF41">
    <property type="entry name" value="INOSOSE DEHYDRATASE"/>
    <property type="match status" value="1"/>
</dbReference>
<evidence type="ECO:0000313" key="2">
    <source>
        <dbReference type="EMBL" id="SHF74874.1"/>
    </source>
</evidence>
<feature type="domain" description="Xylose isomerase-like TIM barrel" evidence="1">
    <location>
        <begin position="63"/>
        <end position="250"/>
    </location>
</feature>
<dbReference type="RefSeq" id="WP_073316777.1">
    <property type="nucleotide sequence ID" value="NZ_FQWD01000001.1"/>
</dbReference>
<reference evidence="3" key="1">
    <citation type="submission" date="2016-11" db="EMBL/GenBank/DDBJ databases">
        <authorList>
            <person name="Varghese N."/>
            <person name="Submissions S."/>
        </authorList>
    </citation>
    <scope>NUCLEOTIDE SEQUENCE [LARGE SCALE GENOMIC DNA]</scope>
    <source>
        <strain evidence="3">CGMCC 1.8995</strain>
    </source>
</reference>
<evidence type="ECO:0000313" key="3">
    <source>
        <dbReference type="Proteomes" id="UP000184520"/>
    </source>
</evidence>
<dbReference type="EMBL" id="FQWD01000001">
    <property type="protein sequence ID" value="SHF74874.1"/>
    <property type="molecule type" value="Genomic_DNA"/>
</dbReference>
<dbReference type="PROSITE" id="PS51318">
    <property type="entry name" value="TAT"/>
    <property type="match status" value="1"/>
</dbReference>
<dbReference type="InterPro" id="IPR050312">
    <property type="entry name" value="IolE/XylAMocC-like"/>
</dbReference>
<gene>
    <name evidence="2" type="ORF">SAMN05216361_0275</name>
</gene>
<organism evidence="2 3">
    <name type="scientific">Marisediminitalea aggregata</name>
    <dbReference type="NCBI Taxonomy" id="634436"/>
    <lineage>
        <taxon>Bacteria</taxon>
        <taxon>Pseudomonadati</taxon>
        <taxon>Pseudomonadota</taxon>
        <taxon>Gammaproteobacteria</taxon>
        <taxon>Alteromonadales</taxon>
        <taxon>Alteromonadaceae</taxon>
        <taxon>Marisediminitalea</taxon>
    </lineage>
</organism>
<dbReference type="STRING" id="634436.SAMN05216361_0275"/>
<dbReference type="Pfam" id="PF01261">
    <property type="entry name" value="AP_endonuc_2"/>
    <property type="match status" value="1"/>
</dbReference>